<dbReference type="AlphaFoldDB" id="A0A1M7YYR9"/>
<dbReference type="RefSeq" id="WP_073585031.1">
    <property type="nucleotide sequence ID" value="NZ_AP024897.1"/>
</dbReference>
<proteinExistence type="predicted"/>
<evidence type="ECO:0000313" key="2">
    <source>
        <dbReference type="Proteomes" id="UP000184600"/>
    </source>
</evidence>
<organism evidence="1 2">
    <name type="scientific">Vibrio quintilis</name>
    <dbReference type="NCBI Taxonomy" id="1117707"/>
    <lineage>
        <taxon>Bacteria</taxon>
        <taxon>Pseudomonadati</taxon>
        <taxon>Pseudomonadota</taxon>
        <taxon>Gammaproteobacteria</taxon>
        <taxon>Vibrionales</taxon>
        <taxon>Vibrionaceae</taxon>
        <taxon>Vibrio</taxon>
    </lineage>
</organism>
<gene>
    <name evidence="1" type="ORF">VQ7734_03540</name>
</gene>
<name>A0A1M7YYR9_9VIBR</name>
<sequence>MSLTKDIGEMVQAVDELTDEVSGKMGKIDSELVKFQNSFQPKLKSSMIRGFYFDGVNGDDSNDGTVHHPFKTFQAVKNHLVSGASYHFYINGTVELSGGVEFQNNTVFVFKQIKLSPAKIEQKVTGTTQSLNLSTGEKINYDTAGSISLRHSVIHFYGVDLETAKSKHYPIFYSNSFISRDDWGSGLVSIFGNLHEEISGIGMPTITINDGTFSTVATGPDLKNFTFYGAKFIKNGQGNLLNIDHSMCMIKINNSTFPEGQTCRDFIYGVRYDGNGIATNVLTNNQYLLNNKLTVKATS</sequence>
<dbReference type="OrthoDB" id="5830125at2"/>
<evidence type="ECO:0000313" key="1">
    <source>
        <dbReference type="EMBL" id="SHO57770.1"/>
    </source>
</evidence>
<keyword evidence="2" id="KW-1185">Reference proteome</keyword>
<reference evidence="2" key="1">
    <citation type="submission" date="2016-12" db="EMBL/GenBank/DDBJ databases">
        <authorList>
            <person name="Rodrigo-Torres L."/>
            <person name="Arahal R.D."/>
            <person name="Lucena T."/>
        </authorList>
    </citation>
    <scope>NUCLEOTIDE SEQUENCE [LARGE SCALE GENOMIC DNA]</scope>
</reference>
<accession>A0A1M7YYR9</accession>
<dbReference type="STRING" id="1117707.VQ7734_03540"/>
<protein>
    <submittedName>
        <fullName evidence="1">Uncharacterized protein</fullName>
    </submittedName>
</protein>
<dbReference type="EMBL" id="FRFG01000048">
    <property type="protein sequence ID" value="SHO57770.1"/>
    <property type="molecule type" value="Genomic_DNA"/>
</dbReference>
<dbReference type="Proteomes" id="UP000184600">
    <property type="component" value="Unassembled WGS sequence"/>
</dbReference>